<dbReference type="PANTHER" id="PTHR11439">
    <property type="entry name" value="GAG-POL-RELATED RETROTRANSPOSON"/>
    <property type="match status" value="1"/>
</dbReference>
<dbReference type="PANTHER" id="PTHR11439:SF461">
    <property type="entry name" value="OS10G0432200 PROTEIN"/>
    <property type="match status" value="1"/>
</dbReference>
<evidence type="ECO:0008006" key="3">
    <source>
        <dbReference type="Google" id="ProtNLM"/>
    </source>
</evidence>
<protein>
    <recommendedName>
        <fullName evidence="3">Reverse transcriptase Ty1/copia-type domain-containing protein</fullName>
    </recommendedName>
</protein>
<name>A0AAQ3PN73_PASNO</name>
<dbReference type="AlphaFoldDB" id="A0AAQ3PN73"/>
<dbReference type="EMBL" id="CP144745">
    <property type="protein sequence ID" value="WVZ52524.1"/>
    <property type="molecule type" value="Genomic_DNA"/>
</dbReference>
<proteinExistence type="predicted"/>
<gene>
    <name evidence="1" type="ORF">U9M48_003572</name>
</gene>
<evidence type="ECO:0000313" key="2">
    <source>
        <dbReference type="Proteomes" id="UP001341281"/>
    </source>
</evidence>
<keyword evidence="2" id="KW-1185">Reference proteome</keyword>
<sequence>ATSHILSFSTHAFLICLRDEYEQLRAQLLARHPFVSLMVSSTHEGFYLSQEKYILGLLDHASTDRRTAETPMKVKFTSLPLIPLDGPTRYRHIIGSLVNLGVTRPDISYSVHILNILSQFVSTPTQLYYSYRHLLRVLGYLRGTMSCRLFFPRSSSLQLQAYCDATWASIPLIVDLLLFITKKQTTVSRSSTEAELRAMVLVMAEVTWLRWLFADFGVSVSIPTPLLTDSTCAIIIARDPVKHEVTKHIGVDAYYTRAQVHHDVVTLRCVPSELQLADFFKEAQTKHSFYLSKLSVFDPP</sequence>
<evidence type="ECO:0000313" key="1">
    <source>
        <dbReference type="EMBL" id="WVZ52524.1"/>
    </source>
</evidence>
<organism evidence="1 2">
    <name type="scientific">Paspalum notatum var. saurae</name>
    <dbReference type="NCBI Taxonomy" id="547442"/>
    <lineage>
        <taxon>Eukaryota</taxon>
        <taxon>Viridiplantae</taxon>
        <taxon>Streptophyta</taxon>
        <taxon>Embryophyta</taxon>
        <taxon>Tracheophyta</taxon>
        <taxon>Spermatophyta</taxon>
        <taxon>Magnoliopsida</taxon>
        <taxon>Liliopsida</taxon>
        <taxon>Poales</taxon>
        <taxon>Poaceae</taxon>
        <taxon>PACMAD clade</taxon>
        <taxon>Panicoideae</taxon>
        <taxon>Andropogonodae</taxon>
        <taxon>Paspaleae</taxon>
        <taxon>Paspalinae</taxon>
        <taxon>Paspalum</taxon>
    </lineage>
</organism>
<feature type="non-terminal residue" evidence="1">
    <location>
        <position position="300"/>
    </location>
</feature>
<accession>A0AAQ3PN73</accession>
<dbReference type="CDD" id="cd09272">
    <property type="entry name" value="RNase_HI_RT_Ty1"/>
    <property type="match status" value="1"/>
</dbReference>
<reference evidence="1 2" key="1">
    <citation type="submission" date="2024-02" db="EMBL/GenBank/DDBJ databases">
        <title>High-quality chromosome-scale genome assembly of Pensacola bahiagrass (Paspalum notatum Flugge var. saurae).</title>
        <authorList>
            <person name="Vega J.M."/>
            <person name="Podio M."/>
            <person name="Orjuela J."/>
            <person name="Siena L.A."/>
            <person name="Pessino S.C."/>
            <person name="Combes M.C."/>
            <person name="Mariac C."/>
            <person name="Albertini E."/>
            <person name="Pupilli F."/>
            <person name="Ortiz J.P.A."/>
            <person name="Leblanc O."/>
        </authorList>
    </citation>
    <scope>NUCLEOTIDE SEQUENCE [LARGE SCALE GENOMIC DNA]</scope>
    <source>
        <strain evidence="1">R1</strain>
        <tissue evidence="1">Leaf</tissue>
    </source>
</reference>
<dbReference type="Proteomes" id="UP001341281">
    <property type="component" value="Chromosome 01"/>
</dbReference>